<protein>
    <submittedName>
        <fullName evidence="9">Uracil permease</fullName>
    </submittedName>
</protein>
<dbReference type="PANTHER" id="PTHR42810">
    <property type="entry name" value="PURINE PERMEASE C1399.01C-RELATED"/>
    <property type="match status" value="1"/>
</dbReference>
<name>A0A1R4JY61_9MICC</name>
<evidence type="ECO:0000256" key="7">
    <source>
        <dbReference type="SAM" id="MobiDB-lite"/>
    </source>
</evidence>
<evidence type="ECO:0000313" key="10">
    <source>
        <dbReference type="Proteomes" id="UP000196230"/>
    </source>
</evidence>
<feature type="transmembrane region" description="Helical" evidence="8">
    <location>
        <begin position="180"/>
        <end position="198"/>
    </location>
</feature>
<proteinExistence type="inferred from homology"/>
<evidence type="ECO:0000256" key="5">
    <source>
        <dbReference type="ARBA" id="ARBA00022989"/>
    </source>
</evidence>
<feature type="transmembrane region" description="Helical" evidence="8">
    <location>
        <begin position="345"/>
        <end position="370"/>
    </location>
</feature>
<keyword evidence="4 8" id="KW-0812">Transmembrane</keyword>
<dbReference type="GO" id="GO:0005886">
    <property type="term" value="C:plasma membrane"/>
    <property type="evidence" value="ECO:0007669"/>
    <property type="project" value="TreeGrafter"/>
</dbReference>
<feature type="region of interest" description="Disordered" evidence="7">
    <location>
        <begin position="1"/>
        <end position="21"/>
    </location>
</feature>
<dbReference type="GO" id="GO:0042907">
    <property type="term" value="F:xanthine transmembrane transporter activity"/>
    <property type="evidence" value="ECO:0007669"/>
    <property type="project" value="TreeGrafter"/>
</dbReference>
<evidence type="ECO:0000256" key="2">
    <source>
        <dbReference type="ARBA" id="ARBA00008821"/>
    </source>
</evidence>
<dbReference type="Pfam" id="PF00860">
    <property type="entry name" value="Xan_ur_permease"/>
    <property type="match status" value="1"/>
</dbReference>
<feature type="transmembrane region" description="Helical" evidence="8">
    <location>
        <begin position="407"/>
        <end position="426"/>
    </location>
</feature>
<sequence length="455" mass="46737">MSHPPERTATHRDPNGPRRRFGWTVHGDGRTITAGTVVGPQERLSWGRTVGIGVQHVMAMFGATVLVPALTGMPATTALFFSGLGTLLFLLITGNRLPSYLGSSFAFIAPITAAVSMAGVGAALGGILTVGVLLALIGLVVHLAGTGWIHALMPPAVMGTIVALIGLNLAGSTTDGMVELPVTTFGTALAIVLSAVLFRGLLGRLSILVGIVVGYLLALAQDQVDFAPIGEAAVVGLPEFHLPEFRAEVVFLFLPVVLVLVAENIGHVRTVGLMTKTDLDPLTGRALFADGLATSLSGLGGGVGTTTYAENIGVMASSKVYSTAAYWVAGLTALALAFFPKFGAAVATIPAGVAAGAGIVLYGMIGVMGVRIWVQNRVDFSNTINLMTAGTGLIIAIADPVLMIGDLAFGGITLGTIAALGVYHLMTAVARVRGTEPVSEDDLEEYEASQAGRLG</sequence>
<feature type="transmembrane region" description="Helical" evidence="8">
    <location>
        <begin position="320"/>
        <end position="339"/>
    </location>
</feature>
<dbReference type="AlphaFoldDB" id="A0A1R4JY61"/>
<keyword evidence="3" id="KW-0813">Transport</keyword>
<feature type="transmembrane region" description="Helical" evidence="8">
    <location>
        <begin position="130"/>
        <end position="149"/>
    </location>
</feature>
<feature type="transmembrane region" description="Helical" evidence="8">
    <location>
        <begin position="382"/>
        <end position="401"/>
    </location>
</feature>
<keyword evidence="5 8" id="KW-1133">Transmembrane helix</keyword>
<dbReference type="RefSeq" id="WP_087134695.1">
    <property type="nucleotide sequence ID" value="NZ_CP126965.1"/>
</dbReference>
<gene>
    <name evidence="9" type="ORF">FM125_11360</name>
</gene>
<comment type="similarity">
    <text evidence="2">Belongs to the nucleobase:cation symporter-2 (NCS2) (TC 2.A.40) family.</text>
</comment>
<feature type="transmembrane region" description="Helical" evidence="8">
    <location>
        <begin position="205"/>
        <end position="221"/>
    </location>
</feature>
<feature type="transmembrane region" description="Helical" evidence="8">
    <location>
        <begin position="249"/>
        <end position="266"/>
    </location>
</feature>
<feature type="transmembrane region" description="Helical" evidence="8">
    <location>
        <begin position="156"/>
        <end position="174"/>
    </location>
</feature>
<dbReference type="InterPro" id="IPR006043">
    <property type="entry name" value="NCS2"/>
</dbReference>
<evidence type="ECO:0000256" key="3">
    <source>
        <dbReference type="ARBA" id="ARBA00022448"/>
    </source>
</evidence>
<feature type="compositionally biased region" description="Basic and acidic residues" evidence="7">
    <location>
        <begin position="1"/>
        <end position="16"/>
    </location>
</feature>
<keyword evidence="6 8" id="KW-0472">Membrane</keyword>
<evidence type="ECO:0000313" key="9">
    <source>
        <dbReference type="EMBL" id="SJN37020.1"/>
    </source>
</evidence>
<dbReference type="Proteomes" id="UP000196230">
    <property type="component" value="Unassembled WGS sequence"/>
</dbReference>
<organism evidence="9 10">
    <name type="scientific">Micrococcus lylae</name>
    <dbReference type="NCBI Taxonomy" id="1273"/>
    <lineage>
        <taxon>Bacteria</taxon>
        <taxon>Bacillati</taxon>
        <taxon>Actinomycetota</taxon>
        <taxon>Actinomycetes</taxon>
        <taxon>Micrococcales</taxon>
        <taxon>Micrococcaceae</taxon>
        <taxon>Micrococcus</taxon>
    </lineage>
</organism>
<reference evidence="9 10" key="1">
    <citation type="submission" date="2017-02" db="EMBL/GenBank/DDBJ databases">
        <authorList>
            <person name="Peterson S.W."/>
        </authorList>
    </citation>
    <scope>NUCLEOTIDE SEQUENCE [LARGE SCALE GENOMIC DNA]</scope>
    <source>
        <strain evidence="9 10">2B3F</strain>
    </source>
</reference>
<dbReference type="PANTHER" id="PTHR42810:SF2">
    <property type="entry name" value="PURINE PERMEASE C1399.01C-RELATED"/>
    <property type="match status" value="1"/>
</dbReference>
<feature type="transmembrane region" description="Helical" evidence="8">
    <location>
        <begin position="75"/>
        <end position="93"/>
    </location>
</feature>
<evidence type="ECO:0000256" key="1">
    <source>
        <dbReference type="ARBA" id="ARBA00004141"/>
    </source>
</evidence>
<evidence type="ECO:0000256" key="6">
    <source>
        <dbReference type="ARBA" id="ARBA00023136"/>
    </source>
</evidence>
<accession>A0A1R4JY61</accession>
<dbReference type="EMBL" id="FUKP01000072">
    <property type="protein sequence ID" value="SJN37020.1"/>
    <property type="molecule type" value="Genomic_DNA"/>
</dbReference>
<comment type="subcellular location">
    <subcellularLocation>
        <location evidence="1">Membrane</location>
        <topology evidence="1">Multi-pass membrane protein</topology>
    </subcellularLocation>
</comment>
<evidence type="ECO:0000256" key="4">
    <source>
        <dbReference type="ARBA" id="ARBA00022692"/>
    </source>
</evidence>
<evidence type="ECO:0000256" key="8">
    <source>
        <dbReference type="SAM" id="Phobius"/>
    </source>
</evidence>